<comment type="subcellular location">
    <subcellularLocation>
        <location evidence="1">Membrane</location>
        <topology evidence="1">Multi-pass membrane protein</topology>
    </subcellularLocation>
</comment>
<accession>A0A9P1HA64</accession>
<feature type="transmembrane region" description="Helical" evidence="6">
    <location>
        <begin position="438"/>
        <end position="458"/>
    </location>
</feature>
<dbReference type="Pfam" id="PF00083">
    <property type="entry name" value="Sugar_tr"/>
    <property type="match status" value="2"/>
</dbReference>
<dbReference type="InterPro" id="IPR005828">
    <property type="entry name" value="MFS_sugar_transport-like"/>
</dbReference>
<protein>
    <recommendedName>
        <fullName evidence="7">Acyl-CoA thioesterase-like C-terminal domain-containing protein</fullName>
    </recommendedName>
</protein>
<dbReference type="Pfam" id="PF20789">
    <property type="entry name" value="4HBT_3C"/>
    <property type="match status" value="1"/>
</dbReference>
<dbReference type="GO" id="GO:0022857">
    <property type="term" value="F:transmembrane transporter activity"/>
    <property type="evidence" value="ECO:0007669"/>
    <property type="project" value="InterPro"/>
</dbReference>
<evidence type="ECO:0000313" key="9">
    <source>
        <dbReference type="Proteomes" id="UP000838763"/>
    </source>
</evidence>
<dbReference type="CDD" id="cd03444">
    <property type="entry name" value="Thioesterase_II_repeat1"/>
    <property type="match status" value="1"/>
</dbReference>
<feature type="transmembrane region" description="Helical" evidence="6">
    <location>
        <begin position="410"/>
        <end position="431"/>
    </location>
</feature>
<feature type="transmembrane region" description="Helical" evidence="6">
    <location>
        <begin position="638"/>
        <end position="659"/>
    </location>
</feature>
<keyword evidence="2 6" id="KW-0812">Transmembrane</keyword>
<evidence type="ECO:0000256" key="5">
    <source>
        <dbReference type="SAM" id="MobiDB-lite"/>
    </source>
</evidence>
<feature type="transmembrane region" description="Helical" evidence="6">
    <location>
        <begin position="540"/>
        <end position="561"/>
    </location>
</feature>
<feature type="transmembrane region" description="Helical" evidence="6">
    <location>
        <begin position="703"/>
        <end position="723"/>
    </location>
</feature>
<dbReference type="AlphaFoldDB" id="A0A9P1HA64"/>
<feature type="region of interest" description="Disordered" evidence="5">
    <location>
        <begin position="831"/>
        <end position="857"/>
    </location>
</feature>
<dbReference type="InterPro" id="IPR036259">
    <property type="entry name" value="MFS_trans_sf"/>
</dbReference>
<feature type="transmembrane region" description="Helical" evidence="6">
    <location>
        <begin position="671"/>
        <end position="691"/>
    </location>
</feature>
<evidence type="ECO:0000256" key="4">
    <source>
        <dbReference type="ARBA" id="ARBA00023136"/>
    </source>
</evidence>
<dbReference type="EMBL" id="CALLCH030000018">
    <property type="protein sequence ID" value="CAI4218853.1"/>
    <property type="molecule type" value="Genomic_DNA"/>
</dbReference>
<keyword evidence="9" id="KW-1185">Reference proteome</keyword>
<dbReference type="Proteomes" id="UP000838763">
    <property type="component" value="Unassembled WGS sequence"/>
</dbReference>
<feature type="domain" description="Acyl-CoA thioesterase-like C-terminal" evidence="7">
    <location>
        <begin position="164"/>
        <end position="259"/>
    </location>
</feature>
<reference evidence="8" key="1">
    <citation type="submission" date="2022-11" db="EMBL/GenBank/DDBJ databases">
        <authorList>
            <person name="Scott C."/>
            <person name="Bruce N."/>
        </authorList>
    </citation>
    <scope>NUCLEOTIDE SEQUENCE</scope>
</reference>
<evidence type="ECO:0000259" key="7">
    <source>
        <dbReference type="Pfam" id="PF20789"/>
    </source>
</evidence>
<dbReference type="Gene3D" id="1.20.1250.20">
    <property type="entry name" value="MFS general substrate transporter like domains"/>
    <property type="match status" value="1"/>
</dbReference>
<dbReference type="Gene3D" id="2.40.160.210">
    <property type="entry name" value="Acyl-CoA thioesterase, double hotdog domain"/>
    <property type="match status" value="1"/>
</dbReference>
<feature type="region of interest" description="Disordered" evidence="5">
    <location>
        <begin position="259"/>
        <end position="291"/>
    </location>
</feature>
<evidence type="ECO:0000256" key="6">
    <source>
        <dbReference type="SAM" id="Phobius"/>
    </source>
</evidence>
<sequence>MANTISEQIAVDPAGDNQFVSRCLPQRMGNTANISYGGCTLGLLCSVRKLRDTRTFATREVIVSQEAKDGTRRPCMSMLLDFQAREKASMFVFSAPPSRSYSPPEKCKSRTQIAQTLVEEKLVSEELAHLHNIMFGLMNRFFDSRLAPEGISAQNLSGLVSGARHQPPTSHAHYSALGFMMDANLSFLPLTHNNLSLQDAAACSSLDFSMRIFTNDLDLTKWHMRELKCVVGQEGRTYSESRLWDEKGNMVANMSQQSIMRPKPGQKEPIPPAAAQGAAQKSLPARDGAPGDHSYERSIFGYLTHPDDSYTPNGVYWADLPLRQRIAFVNKVNNQEVKKEWRSVRKATKKNPLRPFSWYFKNAVLPGAGIGLQGYVLFSIGNLHTLFASAWPECWSDDATQCNVNLVASVMYLGIIGITVGQIGVGIIGDWIGRKWGLIQDAVVMTLGLVMLTASWGVNLQGVGVGGEYPLTATAAMENARKKGPKAKREDRLHRGRKVTLAFLMQGWGQLINQAVLIILLLIFNSGHGDPPYTKKAAQLTFRLSFAIPALGTLWLVYYRIFVVKYPSAPLNDLKKKRNITGYDVKSLRLILKHFGGRLLATAGTWFCNDVFFYGNKLFQGQFIAVISNNPDSVMESWLWNLLNIAISMVGYYSATLFIDNKLYGRMKMQLIGFLMCFVTFIIPAFHFDYFTSPAGIHGFQTLYFLSSFFIQFGSNSVTFLVAGEVFPTPVRATAHGFSASVGKAGAMLASVLFNYIDAHTKFLVVPWFGLVGMVLTFLFLPDTTGLDLQELERRWEYILAGRDAEYHGRYDAEADFGARIRDLREEWVMSEEKKRQAEARGESPESDEEENEFSDEVRRYFERTRVGA</sequence>
<feature type="compositionally biased region" description="Low complexity" evidence="5">
    <location>
        <begin position="273"/>
        <end position="285"/>
    </location>
</feature>
<dbReference type="InterPro" id="IPR042171">
    <property type="entry name" value="Acyl-CoA_hotdog"/>
</dbReference>
<feature type="transmembrane region" description="Helical" evidence="6">
    <location>
        <begin position="511"/>
        <end position="528"/>
    </location>
</feature>
<dbReference type="InterPro" id="IPR029069">
    <property type="entry name" value="HotDog_dom_sf"/>
</dbReference>
<dbReference type="GO" id="GO:0016020">
    <property type="term" value="C:membrane"/>
    <property type="evidence" value="ECO:0007669"/>
    <property type="project" value="UniProtKB-SubCell"/>
</dbReference>
<gene>
    <name evidence="8" type="ORF">PPNO1_LOCUS8427</name>
</gene>
<dbReference type="OrthoDB" id="433512at2759"/>
<dbReference type="InterPro" id="IPR049450">
    <property type="entry name" value="ACOT8-like_C"/>
</dbReference>
<feature type="compositionally biased region" description="Acidic residues" evidence="5">
    <location>
        <begin position="845"/>
        <end position="855"/>
    </location>
</feature>
<evidence type="ECO:0000313" key="8">
    <source>
        <dbReference type="EMBL" id="CAI4218853.1"/>
    </source>
</evidence>
<feature type="compositionally biased region" description="Basic and acidic residues" evidence="5">
    <location>
        <begin position="831"/>
        <end position="844"/>
    </location>
</feature>
<dbReference type="PANTHER" id="PTHR24064">
    <property type="entry name" value="SOLUTE CARRIER FAMILY 22 MEMBER"/>
    <property type="match status" value="1"/>
</dbReference>
<dbReference type="SUPFAM" id="SSF103473">
    <property type="entry name" value="MFS general substrate transporter"/>
    <property type="match status" value="1"/>
</dbReference>
<feature type="transmembrane region" description="Helical" evidence="6">
    <location>
        <begin position="735"/>
        <end position="757"/>
    </location>
</feature>
<feature type="transmembrane region" description="Helical" evidence="6">
    <location>
        <begin position="763"/>
        <end position="781"/>
    </location>
</feature>
<dbReference type="SUPFAM" id="SSF54637">
    <property type="entry name" value="Thioesterase/thiol ester dehydrase-isomerase"/>
    <property type="match status" value="1"/>
</dbReference>
<name>A0A9P1HA64_9PEZI</name>
<comment type="caution">
    <text evidence="8">The sequence shown here is derived from an EMBL/GenBank/DDBJ whole genome shotgun (WGS) entry which is preliminary data.</text>
</comment>
<keyword evidence="4 6" id="KW-0472">Membrane</keyword>
<proteinExistence type="predicted"/>
<keyword evidence="3 6" id="KW-1133">Transmembrane helix</keyword>
<evidence type="ECO:0000256" key="1">
    <source>
        <dbReference type="ARBA" id="ARBA00004141"/>
    </source>
</evidence>
<evidence type="ECO:0000256" key="2">
    <source>
        <dbReference type="ARBA" id="ARBA00022692"/>
    </source>
</evidence>
<evidence type="ECO:0000256" key="3">
    <source>
        <dbReference type="ARBA" id="ARBA00022989"/>
    </source>
</evidence>
<organism evidence="8 9">
    <name type="scientific">Parascedosporium putredinis</name>
    <dbReference type="NCBI Taxonomy" id="1442378"/>
    <lineage>
        <taxon>Eukaryota</taxon>
        <taxon>Fungi</taxon>
        <taxon>Dikarya</taxon>
        <taxon>Ascomycota</taxon>
        <taxon>Pezizomycotina</taxon>
        <taxon>Sordariomycetes</taxon>
        <taxon>Hypocreomycetidae</taxon>
        <taxon>Microascales</taxon>
        <taxon>Microascaceae</taxon>
        <taxon>Parascedosporium</taxon>
    </lineage>
</organism>